<dbReference type="Gene3D" id="1.10.357.10">
    <property type="entry name" value="Tetracycline Repressor, domain 2"/>
    <property type="match status" value="1"/>
</dbReference>
<evidence type="ECO:0000259" key="3">
    <source>
        <dbReference type="PROSITE" id="PS50977"/>
    </source>
</evidence>
<dbReference type="AlphaFoldDB" id="A0A4R2JFK9"/>
<dbReference type="InterPro" id="IPR050109">
    <property type="entry name" value="HTH-type_TetR-like_transc_reg"/>
</dbReference>
<feature type="DNA-binding region" description="H-T-H motif" evidence="2">
    <location>
        <begin position="27"/>
        <end position="46"/>
    </location>
</feature>
<evidence type="ECO:0000313" key="5">
    <source>
        <dbReference type="Proteomes" id="UP000295680"/>
    </source>
</evidence>
<dbReference type="PROSITE" id="PS50977">
    <property type="entry name" value="HTH_TETR_2"/>
    <property type="match status" value="1"/>
</dbReference>
<dbReference type="SUPFAM" id="SSF46689">
    <property type="entry name" value="Homeodomain-like"/>
    <property type="match status" value="1"/>
</dbReference>
<reference evidence="4 5" key="1">
    <citation type="submission" date="2019-03" db="EMBL/GenBank/DDBJ databases">
        <title>Genomic Encyclopedia of Type Strains, Phase IV (KMG-IV): sequencing the most valuable type-strain genomes for metagenomic binning, comparative biology and taxonomic classification.</title>
        <authorList>
            <person name="Goeker M."/>
        </authorList>
    </citation>
    <scope>NUCLEOTIDE SEQUENCE [LARGE SCALE GENOMIC DNA]</scope>
    <source>
        <strain evidence="4 5">DSM 45934</strain>
    </source>
</reference>
<dbReference type="PANTHER" id="PTHR30055:SF231">
    <property type="entry name" value="TRANSCRIPTIONAL REGULATORY PROTEIN (PROBABLY DEOR-FAMILY)-RELATED"/>
    <property type="match status" value="1"/>
</dbReference>
<dbReference type="InterPro" id="IPR009057">
    <property type="entry name" value="Homeodomain-like_sf"/>
</dbReference>
<dbReference type="GO" id="GO:0003700">
    <property type="term" value="F:DNA-binding transcription factor activity"/>
    <property type="evidence" value="ECO:0007669"/>
    <property type="project" value="TreeGrafter"/>
</dbReference>
<gene>
    <name evidence="4" type="ORF">EV192_108357</name>
</gene>
<name>A0A4R2JFK9_9PSEU</name>
<keyword evidence="1 2" id="KW-0238">DNA-binding</keyword>
<proteinExistence type="predicted"/>
<evidence type="ECO:0000256" key="2">
    <source>
        <dbReference type="PROSITE-ProRule" id="PRU00335"/>
    </source>
</evidence>
<keyword evidence="5" id="KW-1185">Reference proteome</keyword>
<protein>
    <submittedName>
        <fullName evidence="4">TetR family transcriptional regulator</fullName>
    </submittedName>
</protein>
<dbReference type="InterPro" id="IPR036271">
    <property type="entry name" value="Tet_transcr_reg_TetR-rel_C_sf"/>
</dbReference>
<sequence length="199" mass="21855">MPAEQRRQQLVAAAFRVVAREGVAAASTRRIANEAKLPAAVVHYCFHSVDELIDSLMVVVFEEATSVAAVALKSRGTPEKSIRDALHRMWANYRAEPARHKVVFELMAYGLRRPAAERIARRHQGRLGLLAERFLAEVAEANGTHWQTPAAVLGRALISTVDGVLLNWLVDRDDTRTEATLDWLATSLAANAVTTIPGP</sequence>
<dbReference type="EMBL" id="SLWS01000008">
    <property type="protein sequence ID" value="TCO55069.1"/>
    <property type="molecule type" value="Genomic_DNA"/>
</dbReference>
<dbReference type="Proteomes" id="UP000295680">
    <property type="component" value="Unassembled WGS sequence"/>
</dbReference>
<dbReference type="SUPFAM" id="SSF48498">
    <property type="entry name" value="Tetracyclin repressor-like, C-terminal domain"/>
    <property type="match status" value="1"/>
</dbReference>
<comment type="caution">
    <text evidence="4">The sequence shown here is derived from an EMBL/GenBank/DDBJ whole genome shotgun (WGS) entry which is preliminary data.</text>
</comment>
<dbReference type="GO" id="GO:0000976">
    <property type="term" value="F:transcription cis-regulatory region binding"/>
    <property type="evidence" value="ECO:0007669"/>
    <property type="project" value="TreeGrafter"/>
</dbReference>
<evidence type="ECO:0000256" key="1">
    <source>
        <dbReference type="ARBA" id="ARBA00023125"/>
    </source>
</evidence>
<accession>A0A4R2JFK9</accession>
<dbReference type="PANTHER" id="PTHR30055">
    <property type="entry name" value="HTH-TYPE TRANSCRIPTIONAL REGULATOR RUTR"/>
    <property type="match status" value="1"/>
</dbReference>
<organism evidence="4 5">
    <name type="scientific">Actinocrispum wychmicini</name>
    <dbReference type="NCBI Taxonomy" id="1213861"/>
    <lineage>
        <taxon>Bacteria</taxon>
        <taxon>Bacillati</taxon>
        <taxon>Actinomycetota</taxon>
        <taxon>Actinomycetes</taxon>
        <taxon>Pseudonocardiales</taxon>
        <taxon>Pseudonocardiaceae</taxon>
        <taxon>Actinocrispum</taxon>
    </lineage>
</organism>
<feature type="domain" description="HTH tetR-type" evidence="3">
    <location>
        <begin position="4"/>
        <end position="64"/>
    </location>
</feature>
<dbReference type="InterPro" id="IPR001647">
    <property type="entry name" value="HTH_TetR"/>
</dbReference>
<dbReference type="Pfam" id="PF00440">
    <property type="entry name" value="TetR_N"/>
    <property type="match status" value="1"/>
</dbReference>
<evidence type="ECO:0000313" key="4">
    <source>
        <dbReference type="EMBL" id="TCO55069.1"/>
    </source>
</evidence>